<dbReference type="AlphaFoldDB" id="A0A7Y9S321"/>
<comment type="caution">
    <text evidence="1">The sequence shown here is derived from an EMBL/GenBank/DDBJ whole genome shotgun (WGS) entry which is preliminary data.</text>
</comment>
<dbReference type="PANTHER" id="PTHR43135">
    <property type="entry name" value="ALPHA-D-RIBOSE 1-METHYLPHOSPHONATE 5-TRIPHOSPHATE DIPHOSPHATASE"/>
    <property type="match status" value="1"/>
</dbReference>
<gene>
    <name evidence="1" type="ORF">BJ980_003329</name>
</gene>
<evidence type="ECO:0008006" key="3">
    <source>
        <dbReference type="Google" id="ProtNLM"/>
    </source>
</evidence>
<accession>A0A7Y9S321</accession>
<organism evidence="1 2">
    <name type="scientific">Nocardioides daedukensis</name>
    <dbReference type="NCBI Taxonomy" id="634462"/>
    <lineage>
        <taxon>Bacteria</taxon>
        <taxon>Bacillati</taxon>
        <taxon>Actinomycetota</taxon>
        <taxon>Actinomycetes</taxon>
        <taxon>Propionibacteriales</taxon>
        <taxon>Nocardioidaceae</taxon>
        <taxon>Nocardioides</taxon>
    </lineage>
</organism>
<evidence type="ECO:0000313" key="2">
    <source>
        <dbReference type="Proteomes" id="UP000540656"/>
    </source>
</evidence>
<dbReference type="PANTHER" id="PTHR43135:SF3">
    <property type="entry name" value="ALPHA-D-RIBOSE 1-METHYLPHOSPHONATE 5-TRIPHOSPHATE DIPHOSPHATASE"/>
    <property type="match status" value="1"/>
</dbReference>
<dbReference type="EMBL" id="JACCAA010000001">
    <property type="protein sequence ID" value="NYG60406.1"/>
    <property type="molecule type" value="Genomic_DNA"/>
</dbReference>
<keyword evidence="2" id="KW-1185">Reference proteome</keyword>
<protein>
    <recommendedName>
        <fullName evidence="3">Hydrolase</fullName>
    </recommendedName>
</protein>
<reference evidence="1 2" key="1">
    <citation type="submission" date="2020-07" db="EMBL/GenBank/DDBJ databases">
        <title>Sequencing the genomes of 1000 actinobacteria strains.</title>
        <authorList>
            <person name="Klenk H.-P."/>
        </authorList>
    </citation>
    <scope>NUCLEOTIDE SEQUENCE [LARGE SCALE GENOMIC DNA]</scope>
    <source>
        <strain evidence="1 2">DSM 23819</strain>
    </source>
</reference>
<dbReference type="RefSeq" id="WP_179503340.1">
    <property type="nucleotide sequence ID" value="NZ_JACCAA010000001.1"/>
</dbReference>
<dbReference type="Gene3D" id="3.20.20.140">
    <property type="entry name" value="Metal-dependent hydrolases"/>
    <property type="match status" value="1"/>
</dbReference>
<dbReference type="SUPFAM" id="SSF51556">
    <property type="entry name" value="Metallo-dependent hydrolases"/>
    <property type="match status" value="1"/>
</dbReference>
<sequence length="281" mass="29623">MTETVLGGVIDHHVHLGLVERDLLADSPVVEVHDLGWDPVAAQGFRANPPSGVDVHIVGPFHTAPGGYPTGRKWAPPSSVREIADAADAGVAVREAVTRMASGIKVTLHDDFANLSEEVLEVLVEEAHVDGLPVLVHAEGRGMVELALRVGADVLVHAPWTEPVPEGVLAASTQMTWISTLAIHAPSDQQVAIDNIVRFRALGGTVRYGTDMGNGPTPVGVNAEEIRALGRAGLHGEELIDAVTGGPPALSAPLPRPTNADELIRWLGAARRLPATIQEDE</sequence>
<name>A0A7Y9S321_9ACTN</name>
<dbReference type="Proteomes" id="UP000540656">
    <property type="component" value="Unassembled WGS sequence"/>
</dbReference>
<evidence type="ECO:0000313" key="1">
    <source>
        <dbReference type="EMBL" id="NYG60406.1"/>
    </source>
</evidence>
<dbReference type="InterPro" id="IPR051781">
    <property type="entry name" value="Metallo-dep_Hydrolase"/>
</dbReference>
<proteinExistence type="predicted"/>
<dbReference type="InterPro" id="IPR032466">
    <property type="entry name" value="Metal_Hydrolase"/>
</dbReference>